<comment type="caution">
    <text evidence="1">The sequence shown here is derived from an EMBL/GenBank/DDBJ whole genome shotgun (WGS) entry which is preliminary data.</text>
</comment>
<dbReference type="Proteomes" id="UP001459277">
    <property type="component" value="Unassembled WGS sequence"/>
</dbReference>
<keyword evidence="2" id="KW-1185">Reference proteome</keyword>
<organism evidence="1 2">
    <name type="scientific">Lithocarpus litseifolius</name>
    <dbReference type="NCBI Taxonomy" id="425828"/>
    <lineage>
        <taxon>Eukaryota</taxon>
        <taxon>Viridiplantae</taxon>
        <taxon>Streptophyta</taxon>
        <taxon>Embryophyta</taxon>
        <taxon>Tracheophyta</taxon>
        <taxon>Spermatophyta</taxon>
        <taxon>Magnoliopsida</taxon>
        <taxon>eudicotyledons</taxon>
        <taxon>Gunneridae</taxon>
        <taxon>Pentapetalae</taxon>
        <taxon>rosids</taxon>
        <taxon>fabids</taxon>
        <taxon>Fagales</taxon>
        <taxon>Fagaceae</taxon>
        <taxon>Lithocarpus</taxon>
    </lineage>
</organism>
<name>A0AAW2D423_9ROSI</name>
<evidence type="ECO:0000313" key="1">
    <source>
        <dbReference type="EMBL" id="KAL0005310.1"/>
    </source>
</evidence>
<evidence type="ECO:0000313" key="2">
    <source>
        <dbReference type="Proteomes" id="UP001459277"/>
    </source>
</evidence>
<sequence length="95" mass="10948">MQDASSKGKKVSKKADMVSDMIVALKEYTAMTRERFSGKQVGSDHCSLGKAIEVLNRYEDLGYKEYVKISKALQQKDMVVFMGMPEHRRKTWKRI</sequence>
<proteinExistence type="predicted"/>
<protein>
    <submittedName>
        <fullName evidence="1">Uncharacterized protein</fullName>
    </submittedName>
</protein>
<dbReference type="AlphaFoldDB" id="A0AAW2D423"/>
<dbReference type="EMBL" id="JAZDWU010000004">
    <property type="protein sequence ID" value="KAL0005310.1"/>
    <property type="molecule type" value="Genomic_DNA"/>
</dbReference>
<gene>
    <name evidence="1" type="ORF">SO802_012871</name>
</gene>
<accession>A0AAW2D423</accession>
<reference evidence="1 2" key="1">
    <citation type="submission" date="2024-01" db="EMBL/GenBank/DDBJ databases">
        <title>A telomere-to-telomere, gap-free genome of sweet tea (Lithocarpus litseifolius).</title>
        <authorList>
            <person name="Zhou J."/>
        </authorList>
    </citation>
    <scope>NUCLEOTIDE SEQUENCE [LARGE SCALE GENOMIC DNA]</scope>
    <source>
        <strain evidence="1">Zhou-2022a</strain>
        <tissue evidence="1">Leaf</tissue>
    </source>
</reference>